<keyword evidence="3" id="KW-1185">Reference proteome</keyword>
<gene>
    <name evidence="2" type="primary">SPAC2E1P3.01_0</name>
    <name evidence="2" type="ORF">LOC62_04G006240</name>
</gene>
<dbReference type="SMART" id="SM00829">
    <property type="entry name" value="PKS_ER"/>
    <property type="match status" value="1"/>
</dbReference>
<dbReference type="PANTHER" id="PTHR45348:SF7">
    <property type="entry name" value="ZINC BINDING OXIDOREDUCTASE, PUTATIVE-RELATED"/>
    <property type="match status" value="1"/>
</dbReference>
<name>A0AAF0YB42_9TREE</name>
<dbReference type="PANTHER" id="PTHR45348">
    <property type="entry name" value="HYPOTHETICAL OXIDOREDUCTASE (EUROFUNG)"/>
    <property type="match status" value="1"/>
</dbReference>
<reference evidence="2" key="1">
    <citation type="submission" date="2023-10" db="EMBL/GenBank/DDBJ databases">
        <authorList>
            <person name="Noh H."/>
        </authorList>
    </citation>
    <scope>NUCLEOTIDE SEQUENCE</scope>
    <source>
        <strain evidence="2">DUCC4014</strain>
    </source>
</reference>
<dbReference type="Gene3D" id="3.90.180.10">
    <property type="entry name" value="Medium-chain alcohol dehydrogenases, catalytic domain"/>
    <property type="match status" value="1"/>
</dbReference>
<dbReference type="Pfam" id="PF00107">
    <property type="entry name" value="ADH_zinc_N"/>
    <property type="match status" value="1"/>
</dbReference>
<dbReference type="SUPFAM" id="SSF51735">
    <property type="entry name" value="NAD(P)-binding Rossmann-fold domains"/>
    <property type="match status" value="1"/>
</dbReference>
<dbReference type="AlphaFoldDB" id="A0AAF0YB42"/>
<sequence>MTNAIPTSQRAVVHAEPGSVEIVTIPVPTPQDDEVLIRVAHYAINPTDWKQVDTSATGRGTVVGVDVAGTVVALGPNASRFKVGDVIAGLSPGNKFKDNGGASEYALVEEELAFALPKGLGTADAATWGIGAGTAAQVLFQSLGNAFPVPGTPAAPLNKWFLVSGGSTAVGLFLVQLAKRVGYSVVATASPANFDLVKSYGADALVDYHDAGAAIAEINKVTGGKVAQGAELYGGPSWDISAKVVPEGSLAAIVGGDPTDKAILSILGYALKRNKATYREKDHDYTAKFYALVPGLITKDGVKSGTVTERIGIEAVAQGLADNKKGVSATKIVVKIAQ</sequence>
<protein>
    <submittedName>
        <fullName evidence="2">Zinc-type alcohol dehydrogenase-like protein</fullName>
    </submittedName>
</protein>
<evidence type="ECO:0000259" key="1">
    <source>
        <dbReference type="SMART" id="SM00829"/>
    </source>
</evidence>
<evidence type="ECO:0000313" key="2">
    <source>
        <dbReference type="EMBL" id="WOO82757.1"/>
    </source>
</evidence>
<dbReference type="InterPro" id="IPR036291">
    <property type="entry name" value="NAD(P)-bd_dom_sf"/>
</dbReference>
<dbReference type="Pfam" id="PF08240">
    <property type="entry name" value="ADH_N"/>
    <property type="match status" value="1"/>
</dbReference>
<dbReference type="InterPro" id="IPR020843">
    <property type="entry name" value="ER"/>
</dbReference>
<proteinExistence type="predicted"/>
<evidence type="ECO:0000313" key="3">
    <source>
        <dbReference type="Proteomes" id="UP000827549"/>
    </source>
</evidence>
<dbReference type="InterPro" id="IPR013149">
    <property type="entry name" value="ADH-like_C"/>
</dbReference>
<dbReference type="SUPFAM" id="SSF50129">
    <property type="entry name" value="GroES-like"/>
    <property type="match status" value="1"/>
</dbReference>
<dbReference type="EMBL" id="CP086717">
    <property type="protein sequence ID" value="WOO82757.1"/>
    <property type="molecule type" value="Genomic_DNA"/>
</dbReference>
<dbReference type="GeneID" id="87809466"/>
<dbReference type="Proteomes" id="UP000827549">
    <property type="component" value="Chromosome 4"/>
</dbReference>
<dbReference type="RefSeq" id="XP_062628789.1">
    <property type="nucleotide sequence ID" value="XM_062772805.1"/>
</dbReference>
<dbReference type="InterPro" id="IPR013154">
    <property type="entry name" value="ADH-like_N"/>
</dbReference>
<organism evidence="2 3">
    <name type="scientific">Vanrija pseudolonga</name>
    <dbReference type="NCBI Taxonomy" id="143232"/>
    <lineage>
        <taxon>Eukaryota</taxon>
        <taxon>Fungi</taxon>
        <taxon>Dikarya</taxon>
        <taxon>Basidiomycota</taxon>
        <taxon>Agaricomycotina</taxon>
        <taxon>Tremellomycetes</taxon>
        <taxon>Trichosporonales</taxon>
        <taxon>Trichosporonaceae</taxon>
        <taxon>Vanrija</taxon>
    </lineage>
</organism>
<dbReference type="CDD" id="cd08249">
    <property type="entry name" value="enoyl_reductase_like"/>
    <property type="match status" value="1"/>
</dbReference>
<dbReference type="GO" id="GO:0016651">
    <property type="term" value="F:oxidoreductase activity, acting on NAD(P)H"/>
    <property type="evidence" value="ECO:0007669"/>
    <property type="project" value="InterPro"/>
</dbReference>
<dbReference type="InterPro" id="IPR047122">
    <property type="entry name" value="Trans-enoyl_RdTase-like"/>
</dbReference>
<dbReference type="Gene3D" id="3.40.50.720">
    <property type="entry name" value="NAD(P)-binding Rossmann-like Domain"/>
    <property type="match status" value="1"/>
</dbReference>
<dbReference type="InterPro" id="IPR011032">
    <property type="entry name" value="GroES-like_sf"/>
</dbReference>
<accession>A0AAF0YB42</accession>
<feature type="domain" description="Enoyl reductase (ER)" evidence="1">
    <location>
        <begin position="15"/>
        <end position="334"/>
    </location>
</feature>